<dbReference type="EMBL" id="AF165818">
    <property type="protein sequence ID" value="AAK39891.1"/>
    <property type="molecule type" value="Genomic_DNA"/>
</dbReference>
<sequence length="228" mass="25919">MFFCSYFNLINCNLFRYYLVKNTCLKTNYSNNKKKSKVNNLTFLKSNEDNQLVKENTINIDEERDKMFDTILQELSAIQQNAPRRVAILGTRHFSYLHQQIVELLTYANILVGNHVFTSGGAVSGTNAAVIKGALRAEKPELLTVVLPQSLSRQPPDVRELLEKVRNVVEMRENDDLPLDVASRLCNSNILSRCDHLISFAFHDSVVVLEAAREAKALNKLVTLLYLD</sequence>
<name>Q98RQ6_GUITH</name>
<evidence type="ECO:0000313" key="1">
    <source>
        <dbReference type="EMBL" id="AAK39891.1"/>
    </source>
</evidence>
<protein>
    <recommendedName>
        <fullName evidence="3">DNA recombination-mediator protein A</fullName>
    </recommendedName>
</protein>
<evidence type="ECO:0008006" key="3">
    <source>
        <dbReference type="Google" id="ProtNLM"/>
    </source>
</evidence>
<proteinExistence type="predicted"/>
<dbReference type="GeneID" id="857378"/>
<dbReference type="SUPFAM" id="SSF102405">
    <property type="entry name" value="MCP/YpsA-like"/>
    <property type="match status" value="1"/>
</dbReference>
<dbReference type="RefSeq" id="XP_001713596.1">
    <property type="nucleotide sequence ID" value="XM_001713544.1"/>
</dbReference>
<dbReference type="AlphaFoldDB" id="Q98RQ6"/>
<evidence type="ECO:0000313" key="2">
    <source>
        <dbReference type="Proteomes" id="UP000242167"/>
    </source>
</evidence>
<gene>
    <name evidence="1" type="primary">orf228</name>
</gene>
<keyword evidence="1" id="KW-0542">Nucleomorph</keyword>
<geneLocation type="nucleomorph" evidence="1"/>
<dbReference type="PIR" id="C90095">
    <property type="entry name" value="C90095"/>
</dbReference>
<dbReference type="Proteomes" id="UP000242167">
    <property type="component" value="Nucleomorph 1"/>
</dbReference>
<organism evidence="1 2">
    <name type="scientific">Guillardia theta</name>
    <name type="common">Cryptophyte</name>
    <name type="synonym">Cryptomonas phi</name>
    <dbReference type="NCBI Taxonomy" id="55529"/>
    <lineage>
        <taxon>Eukaryota</taxon>
        <taxon>Cryptophyceae</taxon>
        <taxon>Pyrenomonadales</taxon>
        <taxon>Geminigeraceae</taxon>
        <taxon>Guillardia</taxon>
    </lineage>
</organism>
<accession>Q98RQ6</accession>
<reference evidence="1 2" key="1">
    <citation type="journal article" date="2001" name="Nature">
        <title>The highly reduced genome of an enslaved algal nucleus.</title>
        <authorList>
            <person name="Douglas S."/>
            <person name="Zauner S."/>
            <person name="Fraunholz M."/>
            <person name="Beaton M."/>
            <person name="Penny S."/>
            <person name="Deng L."/>
            <person name="Wu X."/>
            <person name="Reith M."/>
            <person name="Cavalier-Smith T."/>
            <person name="Maier U."/>
        </authorList>
    </citation>
    <scope>NUCLEOTIDE SEQUENCE [LARGE SCALE GENOMIC DNA]</scope>
</reference>